<keyword evidence="9" id="KW-0282">Flagellum</keyword>
<evidence type="ECO:0000259" key="8">
    <source>
        <dbReference type="SMART" id="SM00858"/>
    </source>
</evidence>
<gene>
    <name evidence="9" type="primary">flgA</name>
    <name evidence="9" type="ORF">J057_20780</name>
</gene>
<sequence length="234" mass="25422">MRIIILSLLTALAFSPSLQAVEKTTPADLKTAARTFLKDFAEQQKDEGYAVTYSLGNIDSRLNLAPCPDDPSVRFSSDPLSTTQPTLEVSCSGQRPWRMFLSATVEIRGEGLVAARPLSRGDRVTESMIDTQPIVVNSVRRSAVTRRDALIGMELRRSVNAGTVFTPDIVIQPDAVARGDHVIIVARSGPIAVESRGKALANGRIGEQVLVQNLRSERTLRAMITAPGRVEVPM</sequence>
<evidence type="ECO:0000313" key="9">
    <source>
        <dbReference type="EMBL" id="ENO13870.1"/>
    </source>
</evidence>
<keyword evidence="5 7" id="KW-0574">Periplasm</keyword>
<dbReference type="Gene3D" id="3.90.1210.10">
    <property type="entry name" value="Antifreeze-like/N-acetylneuraminic acid synthase C-terminal domain"/>
    <property type="match status" value="1"/>
</dbReference>
<dbReference type="InterPro" id="IPR013974">
    <property type="entry name" value="SAF"/>
</dbReference>
<comment type="function">
    <text evidence="6 7">Involved in the assembly process of the P-ring formation. It may associate with FlgF on the rod constituting a structure essential for the P-ring assembly or may act as a modulator protein for the P-ring assembly.</text>
</comment>
<name>N6VUN7_9GAMM</name>
<evidence type="ECO:0000256" key="2">
    <source>
        <dbReference type="ARBA" id="ARBA00010474"/>
    </source>
</evidence>
<dbReference type="PATRIC" id="fig|626887.3.peg.4160"/>
<dbReference type="EMBL" id="APLQ01000014">
    <property type="protein sequence ID" value="ENO13870.1"/>
    <property type="molecule type" value="Genomic_DNA"/>
</dbReference>
<evidence type="ECO:0000256" key="1">
    <source>
        <dbReference type="ARBA" id="ARBA00004418"/>
    </source>
</evidence>
<proteinExistence type="inferred from homology"/>
<keyword evidence="9" id="KW-0966">Cell projection</keyword>
<feature type="chain" id="PRO_5005142149" description="Flagella basal body P-ring formation protein FlgA" evidence="7">
    <location>
        <begin position="21"/>
        <end position="234"/>
    </location>
</feature>
<keyword evidence="7" id="KW-1005">Bacterial flagellum biogenesis</keyword>
<dbReference type="Gene3D" id="2.30.30.760">
    <property type="match status" value="1"/>
</dbReference>
<dbReference type="Pfam" id="PF13144">
    <property type="entry name" value="ChapFlgA"/>
    <property type="match status" value="1"/>
</dbReference>
<dbReference type="InterPro" id="IPR041231">
    <property type="entry name" value="FlgA_N"/>
</dbReference>
<dbReference type="OrthoDB" id="5729023at2"/>
<evidence type="ECO:0000256" key="3">
    <source>
        <dbReference type="ARBA" id="ARBA00014754"/>
    </source>
</evidence>
<evidence type="ECO:0000256" key="6">
    <source>
        <dbReference type="ARBA" id="ARBA00025643"/>
    </source>
</evidence>
<comment type="similarity">
    <text evidence="2 7">Belongs to the FlgA family.</text>
</comment>
<reference evidence="9 10" key="1">
    <citation type="journal article" date="2013" name="Genome Announc.">
        <title>Genome Sequence of the Polycyclic Aromatic Hydrocarbon-Degrading Bacterium Strain Marinobacter nanhaiticus D15-8WT.</title>
        <authorList>
            <person name="Cui Z."/>
            <person name="Gao W."/>
            <person name="Li Q."/>
            <person name="Xu G."/>
            <person name="Zheng L."/>
        </authorList>
    </citation>
    <scope>NUCLEOTIDE SEQUENCE [LARGE SCALE GENOMIC DNA]</scope>
    <source>
        <strain evidence="9 10">D15-8W</strain>
    </source>
</reference>
<keyword evidence="10" id="KW-1185">Reference proteome</keyword>
<evidence type="ECO:0000256" key="4">
    <source>
        <dbReference type="ARBA" id="ARBA00022729"/>
    </source>
</evidence>
<evidence type="ECO:0000256" key="7">
    <source>
        <dbReference type="RuleBase" id="RU362063"/>
    </source>
</evidence>
<dbReference type="NCBIfam" id="TIGR03170">
    <property type="entry name" value="flgA_cterm"/>
    <property type="match status" value="1"/>
</dbReference>
<dbReference type="AlphaFoldDB" id="N6VUN7"/>
<comment type="caution">
    <text evidence="9">The sequence shown here is derived from an EMBL/GenBank/DDBJ whole genome shotgun (WGS) entry which is preliminary data.</text>
</comment>
<keyword evidence="4 7" id="KW-0732">Signal</keyword>
<comment type="subcellular location">
    <subcellularLocation>
        <location evidence="1 7">Periplasm</location>
    </subcellularLocation>
</comment>
<dbReference type="eggNOG" id="COG1261">
    <property type="taxonomic scope" value="Bacteria"/>
</dbReference>
<feature type="signal peptide" evidence="7">
    <location>
        <begin position="1"/>
        <end position="20"/>
    </location>
</feature>
<dbReference type="PANTHER" id="PTHR36307:SF1">
    <property type="entry name" value="FLAGELLA BASAL BODY P-RING FORMATION PROTEIN FLGA"/>
    <property type="match status" value="1"/>
</dbReference>
<dbReference type="STRING" id="626887.J057_20780"/>
<protein>
    <recommendedName>
        <fullName evidence="3 7">Flagella basal body P-ring formation protein FlgA</fullName>
    </recommendedName>
</protein>
<dbReference type="HOGENOM" id="CLU_070510_4_0_6"/>
<dbReference type="Pfam" id="PF17656">
    <property type="entry name" value="ChapFlgA_N"/>
    <property type="match status" value="1"/>
</dbReference>
<keyword evidence="9" id="KW-0969">Cilium</keyword>
<evidence type="ECO:0000256" key="5">
    <source>
        <dbReference type="ARBA" id="ARBA00022764"/>
    </source>
</evidence>
<dbReference type="GO" id="GO:0042597">
    <property type="term" value="C:periplasmic space"/>
    <property type="evidence" value="ECO:0007669"/>
    <property type="project" value="UniProtKB-SubCell"/>
</dbReference>
<dbReference type="PANTHER" id="PTHR36307">
    <property type="entry name" value="FLAGELLA BASAL BODY P-RING FORMATION PROTEIN FLGA"/>
    <property type="match status" value="1"/>
</dbReference>
<dbReference type="SMART" id="SM00858">
    <property type="entry name" value="SAF"/>
    <property type="match status" value="1"/>
</dbReference>
<dbReference type="RefSeq" id="WP_004582091.1">
    <property type="nucleotide sequence ID" value="NZ_AP028878.1"/>
</dbReference>
<evidence type="ECO:0000313" key="10">
    <source>
        <dbReference type="Proteomes" id="UP000013165"/>
    </source>
</evidence>
<dbReference type="Proteomes" id="UP000013165">
    <property type="component" value="Unassembled WGS sequence"/>
</dbReference>
<dbReference type="GO" id="GO:0044780">
    <property type="term" value="P:bacterial-type flagellum assembly"/>
    <property type="evidence" value="ECO:0007669"/>
    <property type="project" value="InterPro"/>
</dbReference>
<dbReference type="InterPro" id="IPR039246">
    <property type="entry name" value="Flagellar_FlgA"/>
</dbReference>
<accession>N6VUN7</accession>
<organism evidence="9 10">
    <name type="scientific">Marinobacter nanhaiticus D15-8W</name>
    <dbReference type="NCBI Taxonomy" id="626887"/>
    <lineage>
        <taxon>Bacteria</taxon>
        <taxon>Pseudomonadati</taxon>
        <taxon>Pseudomonadota</taxon>
        <taxon>Gammaproteobacteria</taxon>
        <taxon>Pseudomonadales</taxon>
        <taxon>Marinobacteraceae</taxon>
        <taxon>Marinobacter</taxon>
    </lineage>
</organism>
<dbReference type="InterPro" id="IPR017585">
    <property type="entry name" value="SAF_FlgA"/>
</dbReference>
<feature type="domain" description="SAF" evidence="8">
    <location>
        <begin position="109"/>
        <end position="171"/>
    </location>
</feature>
<dbReference type="CDD" id="cd11614">
    <property type="entry name" value="SAF_CpaB_FlgA_like"/>
    <property type="match status" value="1"/>
</dbReference>